<comment type="caution">
    <text evidence="2">The sequence shown here is derived from an EMBL/GenBank/DDBJ whole genome shotgun (WGS) entry which is preliminary data.</text>
</comment>
<accession>A0A7W8FZ59</accession>
<evidence type="ECO:0000313" key="2">
    <source>
        <dbReference type="EMBL" id="MBB5206844.1"/>
    </source>
</evidence>
<dbReference type="InterPro" id="IPR016181">
    <property type="entry name" value="Acyl_CoA_acyltransferase"/>
</dbReference>
<dbReference type="AlphaFoldDB" id="A0A7W8FZ59"/>
<dbReference type="InterPro" id="IPR000182">
    <property type="entry name" value="GNAT_dom"/>
</dbReference>
<dbReference type="PROSITE" id="PS51186">
    <property type="entry name" value="GNAT"/>
    <property type="match status" value="1"/>
</dbReference>
<dbReference type="GO" id="GO:0016747">
    <property type="term" value="F:acyltransferase activity, transferring groups other than amino-acyl groups"/>
    <property type="evidence" value="ECO:0007669"/>
    <property type="project" value="InterPro"/>
</dbReference>
<dbReference type="Proteomes" id="UP000521199">
    <property type="component" value="Unassembled WGS sequence"/>
</dbReference>
<organism evidence="2 3">
    <name type="scientific">Chiayiivirga flava</name>
    <dbReference type="NCBI Taxonomy" id="659595"/>
    <lineage>
        <taxon>Bacteria</taxon>
        <taxon>Pseudomonadati</taxon>
        <taxon>Pseudomonadota</taxon>
        <taxon>Gammaproteobacteria</taxon>
        <taxon>Lysobacterales</taxon>
        <taxon>Lysobacteraceae</taxon>
        <taxon>Chiayiivirga</taxon>
    </lineage>
</organism>
<name>A0A7W8FZ59_9GAMM</name>
<dbReference type="SUPFAM" id="SSF55729">
    <property type="entry name" value="Acyl-CoA N-acyltransferases (Nat)"/>
    <property type="match status" value="1"/>
</dbReference>
<dbReference type="EMBL" id="JACHHP010000001">
    <property type="protein sequence ID" value="MBB5206844.1"/>
    <property type="molecule type" value="Genomic_DNA"/>
</dbReference>
<gene>
    <name evidence="2" type="ORF">HNQ52_000360</name>
</gene>
<dbReference type="Pfam" id="PF13302">
    <property type="entry name" value="Acetyltransf_3"/>
    <property type="match status" value="1"/>
</dbReference>
<dbReference type="RefSeq" id="WP_183959199.1">
    <property type="nucleotide sequence ID" value="NZ_JACHHP010000001.1"/>
</dbReference>
<reference evidence="2 3" key="1">
    <citation type="submission" date="2020-08" db="EMBL/GenBank/DDBJ databases">
        <title>Genomic Encyclopedia of Type Strains, Phase IV (KMG-IV): sequencing the most valuable type-strain genomes for metagenomic binning, comparative biology and taxonomic classification.</title>
        <authorList>
            <person name="Goeker M."/>
        </authorList>
    </citation>
    <scope>NUCLEOTIDE SEQUENCE [LARGE SCALE GENOMIC DNA]</scope>
    <source>
        <strain evidence="2 3">DSM 24163</strain>
    </source>
</reference>
<proteinExistence type="predicted"/>
<protein>
    <submittedName>
        <fullName evidence="2">RimJ/RimL family protein N-acetyltransferase</fullName>
    </submittedName>
</protein>
<dbReference type="Gene3D" id="3.40.630.30">
    <property type="match status" value="1"/>
</dbReference>
<evidence type="ECO:0000313" key="3">
    <source>
        <dbReference type="Proteomes" id="UP000521199"/>
    </source>
</evidence>
<sequence>MQRVSLPQRWSERLHLDDGRDLLLRPIQPEDAEPIRNAFSLLSPDEVRMRFLHPIKELTPELVHRLTHLDPATEFALVAAEPLPPGEALVGAVGRVSVEPGTRRGEFAILVSRFLANQGLGRLLMRKLVRWAKLKKLDELYGDVLDENSAMLGLADALGFRRELAPDDPGIVRVRLALRTAA</sequence>
<evidence type="ECO:0000259" key="1">
    <source>
        <dbReference type="PROSITE" id="PS51186"/>
    </source>
</evidence>
<feature type="domain" description="N-acetyltransferase" evidence="1">
    <location>
        <begin position="22"/>
        <end position="181"/>
    </location>
</feature>
<keyword evidence="3" id="KW-1185">Reference proteome</keyword>
<keyword evidence="2" id="KW-0808">Transferase</keyword>